<evidence type="ECO:0000313" key="2">
    <source>
        <dbReference type="EMBL" id="PJJ70261.1"/>
    </source>
</evidence>
<reference evidence="2 3" key="1">
    <citation type="submission" date="2017-11" db="EMBL/GenBank/DDBJ databases">
        <title>Genomic Encyclopedia of Archaeal and Bacterial Type Strains, Phase II (KMG-II): From Individual Species to Whole Genera.</title>
        <authorList>
            <person name="Goeker M."/>
        </authorList>
    </citation>
    <scope>NUCLEOTIDE SEQUENCE [LARGE SCALE GENOMIC DNA]</scope>
    <source>
        <strain evidence="2 3">DSM 25478</strain>
    </source>
</reference>
<dbReference type="EMBL" id="PGFE01000003">
    <property type="protein sequence ID" value="PJJ70261.1"/>
    <property type="molecule type" value="Genomic_DNA"/>
</dbReference>
<dbReference type="Pfam" id="PF19671">
    <property type="entry name" value="DUF6174"/>
    <property type="match status" value="1"/>
</dbReference>
<dbReference type="InterPro" id="IPR046172">
    <property type="entry name" value="DUF6174"/>
</dbReference>
<dbReference type="RefSeq" id="WP_100423262.1">
    <property type="nucleotide sequence ID" value="NZ_BOOX01000001.1"/>
</dbReference>
<feature type="chain" id="PRO_5014876853" evidence="1">
    <location>
        <begin position="32"/>
        <end position="168"/>
    </location>
</feature>
<feature type="signal peptide" evidence="1">
    <location>
        <begin position="1"/>
        <end position="31"/>
    </location>
</feature>
<evidence type="ECO:0000256" key="1">
    <source>
        <dbReference type="SAM" id="SignalP"/>
    </source>
</evidence>
<sequence length="168" mass="17286">MSAPTRRATPATSARTSPSARRTLVTGIALAAVVSLAACTGDEPSDEAPFAADLETARSTWALNGATDYTFALDGTCGARSLDGRYVVTVEGGKIVAVDTEAGPRDVDTFVGWGGETIDELLARLDADPTAITGFVFDPASGAPGRYELDPVVDAERCGSITGYRPAG</sequence>
<dbReference type="AlphaFoldDB" id="A0A2M9CEA5"/>
<accession>A0A2M9CEA5</accession>
<proteinExistence type="predicted"/>
<gene>
    <name evidence="2" type="ORF">CLV28_2092</name>
</gene>
<comment type="caution">
    <text evidence="2">The sequence shown here is derived from an EMBL/GenBank/DDBJ whole genome shotgun (WGS) entry which is preliminary data.</text>
</comment>
<dbReference type="Proteomes" id="UP000231693">
    <property type="component" value="Unassembled WGS sequence"/>
</dbReference>
<evidence type="ECO:0000313" key="3">
    <source>
        <dbReference type="Proteomes" id="UP000231693"/>
    </source>
</evidence>
<keyword evidence="1" id="KW-0732">Signal</keyword>
<dbReference type="OrthoDB" id="3296785at2"/>
<name>A0A2M9CEA5_9CELL</name>
<organism evidence="2 3">
    <name type="scientific">Sediminihabitans luteus</name>
    <dbReference type="NCBI Taxonomy" id="1138585"/>
    <lineage>
        <taxon>Bacteria</taxon>
        <taxon>Bacillati</taxon>
        <taxon>Actinomycetota</taxon>
        <taxon>Actinomycetes</taxon>
        <taxon>Micrococcales</taxon>
        <taxon>Cellulomonadaceae</taxon>
        <taxon>Sediminihabitans</taxon>
    </lineage>
</organism>
<protein>
    <submittedName>
        <fullName evidence="2">Uncharacterized protein</fullName>
    </submittedName>
</protein>
<keyword evidence="3" id="KW-1185">Reference proteome</keyword>